<organism evidence="1 2">
    <name type="scientific">Sclerotinia nivalis</name>
    <dbReference type="NCBI Taxonomy" id="352851"/>
    <lineage>
        <taxon>Eukaryota</taxon>
        <taxon>Fungi</taxon>
        <taxon>Dikarya</taxon>
        <taxon>Ascomycota</taxon>
        <taxon>Pezizomycotina</taxon>
        <taxon>Leotiomycetes</taxon>
        <taxon>Helotiales</taxon>
        <taxon>Sclerotiniaceae</taxon>
        <taxon>Sclerotinia</taxon>
    </lineage>
</organism>
<dbReference type="OrthoDB" id="3546540at2759"/>
<comment type="caution">
    <text evidence="1">The sequence shown here is derived from an EMBL/GenBank/DDBJ whole genome shotgun (WGS) entry which is preliminary data.</text>
</comment>
<evidence type="ECO:0000313" key="1">
    <source>
        <dbReference type="EMBL" id="KAJ8059963.1"/>
    </source>
</evidence>
<proteinExistence type="predicted"/>
<gene>
    <name evidence="1" type="ORF">OCU04_011579</name>
</gene>
<sequence>MVSKNTFEKKRHDLGSELGKKIDCKDLPTEAISILRELYGLRIATTYVDEVERESASRDLTQKDMDGIHKHVLNMKEIFGVCLPPLFLNNLYGIIGSHETKIHEVVSYFLEGRPIAPALLNRKLKDTSQANIMWQIIRLYTLVEKMQNGLVERGEKITSQTNIGKAFWNIGGEMGIGGEASKQSGL</sequence>
<evidence type="ECO:0000313" key="2">
    <source>
        <dbReference type="Proteomes" id="UP001152300"/>
    </source>
</evidence>
<protein>
    <submittedName>
        <fullName evidence="1">Uncharacterized protein</fullName>
    </submittedName>
</protein>
<dbReference type="Proteomes" id="UP001152300">
    <property type="component" value="Unassembled WGS sequence"/>
</dbReference>
<dbReference type="AlphaFoldDB" id="A0A9X0AD27"/>
<keyword evidence="2" id="KW-1185">Reference proteome</keyword>
<name>A0A9X0AD27_9HELO</name>
<reference evidence="1" key="1">
    <citation type="submission" date="2022-11" db="EMBL/GenBank/DDBJ databases">
        <title>Genome Resource of Sclerotinia nivalis Strain SnTB1, a Plant Pathogen Isolated from American Ginseng.</title>
        <authorList>
            <person name="Fan S."/>
        </authorList>
    </citation>
    <scope>NUCLEOTIDE SEQUENCE</scope>
    <source>
        <strain evidence="1">SnTB1</strain>
    </source>
</reference>
<dbReference type="EMBL" id="JAPEIS010000014">
    <property type="protein sequence ID" value="KAJ8059963.1"/>
    <property type="molecule type" value="Genomic_DNA"/>
</dbReference>
<accession>A0A9X0AD27</accession>